<dbReference type="EMBL" id="JAAMOW010000001">
    <property type="protein sequence ID" value="NGY03407.1"/>
    <property type="molecule type" value="Genomic_DNA"/>
</dbReference>
<organism evidence="1 2">
    <name type="scientific">Solimonas terrae</name>
    <dbReference type="NCBI Taxonomy" id="1396819"/>
    <lineage>
        <taxon>Bacteria</taxon>
        <taxon>Pseudomonadati</taxon>
        <taxon>Pseudomonadota</taxon>
        <taxon>Gammaproteobacteria</taxon>
        <taxon>Nevskiales</taxon>
        <taxon>Nevskiaceae</taxon>
        <taxon>Solimonas</taxon>
    </lineage>
</organism>
<reference evidence="1 2" key="1">
    <citation type="journal article" date="2014" name="Int. J. Syst. Evol. Microbiol.">
        <title>Solimonas terrae sp. nov., isolated from soil.</title>
        <authorList>
            <person name="Kim S.J."/>
            <person name="Moon J.Y."/>
            <person name="Weon H.Y."/>
            <person name="Ahn J.H."/>
            <person name="Chen W.M."/>
            <person name="Kwon S.W."/>
        </authorList>
    </citation>
    <scope>NUCLEOTIDE SEQUENCE [LARGE SCALE GENOMIC DNA]</scope>
    <source>
        <strain evidence="1 2">KIS83-12</strain>
    </source>
</reference>
<protein>
    <submittedName>
        <fullName evidence="1">Uncharacterized protein</fullName>
    </submittedName>
</protein>
<evidence type="ECO:0000313" key="2">
    <source>
        <dbReference type="Proteomes" id="UP000472676"/>
    </source>
</evidence>
<dbReference type="AlphaFoldDB" id="A0A6M2BMT8"/>
<name>A0A6M2BMT8_9GAMM</name>
<evidence type="ECO:0000313" key="1">
    <source>
        <dbReference type="EMBL" id="NGY03407.1"/>
    </source>
</evidence>
<proteinExistence type="predicted"/>
<comment type="caution">
    <text evidence="1">The sequence shown here is derived from an EMBL/GenBank/DDBJ whole genome shotgun (WGS) entry which is preliminary data.</text>
</comment>
<sequence>MIKVMSRMKARVCPRTISRLNKEYLKRDADSSRCTAKVVHASGRARFALTVHGNGTCWRANMDHRHAPRDIDRPVDRLIPTPHSRTSSRRLFRACVVRLRIPGKPLWDLRSGCACACILRGDAEVIDERDSSFTCCNAA</sequence>
<accession>A0A6M2BMT8</accession>
<gene>
    <name evidence="1" type="ORF">G7Y85_01375</name>
</gene>
<keyword evidence="2" id="KW-1185">Reference proteome</keyword>
<dbReference type="RefSeq" id="WP_166250819.1">
    <property type="nucleotide sequence ID" value="NZ_JAAMOW010000001.1"/>
</dbReference>
<dbReference type="Proteomes" id="UP000472676">
    <property type="component" value="Unassembled WGS sequence"/>
</dbReference>